<evidence type="ECO:0000313" key="1">
    <source>
        <dbReference type="EMBL" id="ETI45147.1"/>
    </source>
</evidence>
<dbReference type="Proteomes" id="UP000018721">
    <property type="component" value="Unassembled WGS sequence"/>
</dbReference>
<sequence>MDIRRLLHNPEDGGWYIIGETKSEAEMNEFPMDIEEFSDFLFVPTSSGESHEPGNGIEENTEQLAYADNTQQKMNAVRRVICMLADHPDMEDKLMKDLRFLHSRIREQLKLEREISMTKTSITSFFFEL</sequence>
<dbReference type="AlphaFoldDB" id="V9F473"/>
<organism evidence="1 2">
    <name type="scientific">Phytophthora nicotianae P1569</name>
    <dbReference type="NCBI Taxonomy" id="1317065"/>
    <lineage>
        <taxon>Eukaryota</taxon>
        <taxon>Sar</taxon>
        <taxon>Stramenopiles</taxon>
        <taxon>Oomycota</taxon>
        <taxon>Peronosporomycetes</taxon>
        <taxon>Peronosporales</taxon>
        <taxon>Peronosporaceae</taxon>
        <taxon>Phytophthora</taxon>
    </lineage>
</organism>
<comment type="caution">
    <text evidence="1">The sequence shown here is derived from an EMBL/GenBank/DDBJ whole genome shotgun (WGS) entry which is preliminary data.</text>
</comment>
<name>V9F473_PHYNI</name>
<protein>
    <submittedName>
        <fullName evidence="1">Uncharacterized protein</fullName>
    </submittedName>
</protein>
<accession>V9F473</accession>
<keyword evidence="2" id="KW-1185">Reference proteome</keyword>
<proteinExistence type="predicted"/>
<evidence type="ECO:0000313" key="2">
    <source>
        <dbReference type="Proteomes" id="UP000018721"/>
    </source>
</evidence>
<dbReference type="EMBL" id="ANIZ01001722">
    <property type="protein sequence ID" value="ETI45147.1"/>
    <property type="molecule type" value="Genomic_DNA"/>
</dbReference>
<gene>
    <name evidence="1" type="ORF">F443_10213</name>
</gene>
<dbReference type="HOGENOM" id="CLU_1953094_0_0_1"/>
<reference evidence="1 2" key="1">
    <citation type="submission" date="2013-11" db="EMBL/GenBank/DDBJ databases">
        <title>The Genome Sequence of Phytophthora parasitica P1569.</title>
        <authorList>
            <consortium name="The Broad Institute Genomics Platform"/>
            <person name="Russ C."/>
            <person name="Tyler B."/>
            <person name="Panabieres F."/>
            <person name="Shan W."/>
            <person name="Tripathy S."/>
            <person name="Grunwald N."/>
            <person name="Machado M."/>
            <person name="Johnson C.S."/>
            <person name="Arredondo F."/>
            <person name="Hong C."/>
            <person name="Coffey M."/>
            <person name="Young S.K."/>
            <person name="Zeng Q."/>
            <person name="Gargeya S."/>
            <person name="Fitzgerald M."/>
            <person name="Abouelleil A."/>
            <person name="Alvarado L."/>
            <person name="Chapman S.B."/>
            <person name="Gainer-Dewar J."/>
            <person name="Goldberg J."/>
            <person name="Griggs A."/>
            <person name="Gujja S."/>
            <person name="Hansen M."/>
            <person name="Howarth C."/>
            <person name="Imamovic A."/>
            <person name="Ireland A."/>
            <person name="Larimer J."/>
            <person name="McCowan C."/>
            <person name="Murphy C."/>
            <person name="Pearson M."/>
            <person name="Poon T.W."/>
            <person name="Priest M."/>
            <person name="Roberts A."/>
            <person name="Saif S."/>
            <person name="Shea T."/>
            <person name="Sykes S."/>
            <person name="Wortman J."/>
            <person name="Nusbaum C."/>
            <person name="Birren B."/>
        </authorList>
    </citation>
    <scope>NUCLEOTIDE SEQUENCE [LARGE SCALE GENOMIC DNA]</scope>
    <source>
        <strain evidence="1 2">P1569</strain>
    </source>
</reference>